<reference evidence="2" key="1">
    <citation type="submission" date="2018-09" db="EMBL/GenBank/DDBJ databases">
        <title>Genome sequencing of strain 2DFWR-13.</title>
        <authorList>
            <person name="Heo J."/>
            <person name="Kim S.-J."/>
            <person name="Kwon S.-W."/>
        </authorList>
    </citation>
    <scope>NUCLEOTIDE SEQUENCE [LARGE SCALE GENOMIC DNA]</scope>
    <source>
        <strain evidence="2">2DFWR-13</strain>
    </source>
</reference>
<protein>
    <recommendedName>
        <fullName evidence="3">DUF559 domain-containing protein</fullName>
    </recommendedName>
</protein>
<evidence type="ECO:0000313" key="1">
    <source>
        <dbReference type="EMBL" id="AYF97508.1"/>
    </source>
</evidence>
<evidence type="ECO:0008006" key="3">
    <source>
        <dbReference type="Google" id="ProtNLM"/>
    </source>
</evidence>
<name>A0A387B6Y5_9MICO</name>
<accession>A0A387B6Y5</accession>
<organism evidence="1 2">
    <name type="scientific">Protaetiibacter intestinalis</name>
    <dbReference type="NCBI Taxonomy" id="2419774"/>
    <lineage>
        <taxon>Bacteria</taxon>
        <taxon>Bacillati</taxon>
        <taxon>Actinomycetota</taxon>
        <taxon>Actinomycetes</taxon>
        <taxon>Micrococcales</taxon>
        <taxon>Microbacteriaceae</taxon>
        <taxon>Protaetiibacter</taxon>
    </lineage>
</organism>
<sequence>MPPHRTARAGILHTMELAPLADPSGLISTSDYLRVGSDVRELTRAVERGELVKLRRGSYVPVRRWDSAGPRERHLLRAVAASRAARRELPFAGATAAAIWEMWQHSYPEEVSFLDEWKGGGRSEPGVRRITAAASSAFVRRVDGHLVTGVARTAIDVARSAGDFTTAVGTLDWALWRRNPNRVTREELAAELKKLPTTLRRRFVERAIAFASPMSDSYAESYARALMYVLGYEVPVLQLEFPHATGSYFVDFAWPAYLVIAEIDGFGKYLDPSMNAGDPARVVLAEKLREDELRRRGYHVIRVYWSDLTNPVALVTKLDTAGIPRGRR</sequence>
<dbReference type="Proteomes" id="UP000278886">
    <property type="component" value="Chromosome"/>
</dbReference>
<dbReference type="SUPFAM" id="SSF52980">
    <property type="entry name" value="Restriction endonuclease-like"/>
    <property type="match status" value="1"/>
</dbReference>
<keyword evidence="2" id="KW-1185">Reference proteome</keyword>
<dbReference type="EMBL" id="CP032630">
    <property type="protein sequence ID" value="AYF97508.1"/>
    <property type="molecule type" value="Genomic_DNA"/>
</dbReference>
<proteinExistence type="predicted"/>
<dbReference type="AlphaFoldDB" id="A0A387B6Y5"/>
<evidence type="ECO:0000313" key="2">
    <source>
        <dbReference type="Proteomes" id="UP000278886"/>
    </source>
</evidence>
<gene>
    <name evidence="1" type="ORF">D7I47_04035</name>
</gene>
<dbReference type="KEGG" id="lyd:D7I47_04035"/>
<dbReference type="InterPro" id="IPR011335">
    <property type="entry name" value="Restrct_endonuc-II-like"/>
</dbReference>